<accession>A0ABN9H405</accession>
<protein>
    <submittedName>
        <fullName evidence="1">Uncharacterized protein</fullName>
    </submittedName>
</protein>
<feature type="non-terminal residue" evidence="1">
    <location>
        <position position="74"/>
    </location>
</feature>
<dbReference type="EMBL" id="CATNWA010019976">
    <property type="protein sequence ID" value="CAI9616089.1"/>
    <property type="molecule type" value="Genomic_DNA"/>
</dbReference>
<reference evidence="1" key="1">
    <citation type="submission" date="2023-05" db="EMBL/GenBank/DDBJ databases">
        <authorList>
            <person name="Stuckert A."/>
        </authorList>
    </citation>
    <scope>NUCLEOTIDE SEQUENCE</scope>
</reference>
<evidence type="ECO:0000313" key="1">
    <source>
        <dbReference type="EMBL" id="CAI9616089.1"/>
    </source>
</evidence>
<gene>
    <name evidence="1" type="ORF">SPARVUS_LOCUS15321761</name>
</gene>
<dbReference type="Proteomes" id="UP001162483">
    <property type="component" value="Unassembled WGS sequence"/>
</dbReference>
<name>A0ABN9H405_9NEOB</name>
<evidence type="ECO:0000313" key="2">
    <source>
        <dbReference type="Proteomes" id="UP001162483"/>
    </source>
</evidence>
<organism evidence="1 2">
    <name type="scientific">Staurois parvus</name>
    <dbReference type="NCBI Taxonomy" id="386267"/>
    <lineage>
        <taxon>Eukaryota</taxon>
        <taxon>Metazoa</taxon>
        <taxon>Chordata</taxon>
        <taxon>Craniata</taxon>
        <taxon>Vertebrata</taxon>
        <taxon>Euteleostomi</taxon>
        <taxon>Amphibia</taxon>
        <taxon>Batrachia</taxon>
        <taxon>Anura</taxon>
        <taxon>Neobatrachia</taxon>
        <taxon>Ranoidea</taxon>
        <taxon>Ranidae</taxon>
        <taxon>Staurois</taxon>
    </lineage>
</organism>
<comment type="caution">
    <text evidence="1">The sequence shown here is derived from an EMBL/GenBank/DDBJ whole genome shotgun (WGS) entry which is preliminary data.</text>
</comment>
<proteinExistence type="predicted"/>
<keyword evidence="2" id="KW-1185">Reference proteome</keyword>
<sequence>MPFPLSGVSETFKVTVSIRLFRKLHRPTLRCREGRALLQKKPVYPTLTITSPKRETSAVWAALNQGVHQTCFPD</sequence>